<reference evidence="1 2" key="1">
    <citation type="submission" date="2024-04" db="EMBL/GenBank/DDBJ databases">
        <title>Novel species of the genus Ideonella isolated from streams.</title>
        <authorList>
            <person name="Lu H."/>
        </authorList>
    </citation>
    <scope>NUCLEOTIDE SEQUENCE [LARGE SCALE GENOMIC DNA]</scope>
    <source>
        <strain evidence="1 2">DXS22W</strain>
    </source>
</reference>
<evidence type="ECO:0000313" key="1">
    <source>
        <dbReference type="EMBL" id="MEK8052132.1"/>
    </source>
</evidence>
<dbReference type="RefSeq" id="WP_341411849.1">
    <property type="nucleotide sequence ID" value="NZ_JBBUTH010000009.1"/>
</dbReference>
<accession>A0ABU9CNG9</accession>
<gene>
    <name evidence="1" type="ORF">AACH10_17910</name>
</gene>
<organism evidence="1 2">
    <name type="scientific">Pseudaquabacterium inlustre</name>
    <dbReference type="NCBI Taxonomy" id="2984192"/>
    <lineage>
        <taxon>Bacteria</taxon>
        <taxon>Pseudomonadati</taxon>
        <taxon>Pseudomonadota</taxon>
        <taxon>Betaproteobacteria</taxon>
        <taxon>Burkholderiales</taxon>
        <taxon>Sphaerotilaceae</taxon>
        <taxon>Pseudaquabacterium</taxon>
    </lineage>
</organism>
<proteinExistence type="predicted"/>
<comment type="caution">
    <text evidence="1">The sequence shown here is derived from an EMBL/GenBank/DDBJ whole genome shotgun (WGS) entry which is preliminary data.</text>
</comment>
<dbReference type="Proteomes" id="UP001365405">
    <property type="component" value="Unassembled WGS sequence"/>
</dbReference>
<evidence type="ECO:0000313" key="2">
    <source>
        <dbReference type="Proteomes" id="UP001365405"/>
    </source>
</evidence>
<keyword evidence="2" id="KW-1185">Reference proteome</keyword>
<evidence type="ECO:0008006" key="3">
    <source>
        <dbReference type="Google" id="ProtNLM"/>
    </source>
</evidence>
<sequence>MIKKLESISLKRHPKLNEKWVQEQIAADPTLLGLGDVEVKDIERRQPGAGRLDLLLYDTETLKRYEVEIQLGATDESHLIRTIEYWDVERRRYPQYEHTAVIVAEEITSRFLNVIHLFNGHIPLIALKMTAYQVGDEVALTFVKVLDEVNLGLVDEDEPVAEARDRPYWEAKASKATLALTDDLLNKVVKAVEPGAALKYNKHYVGLVIDGAAFNFVSFVPKKAHVIVSFRLERSEEVDAELDEAGLVKLAYDAQFRQYRVRIDANLKDQGREAMIELAKRARASFGKAG</sequence>
<protein>
    <recommendedName>
        <fullName evidence="3">DUF5655 domain-containing protein</fullName>
    </recommendedName>
</protein>
<dbReference type="EMBL" id="JBBUTH010000009">
    <property type="protein sequence ID" value="MEK8052132.1"/>
    <property type="molecule type" value="Genomic_DNA"/>
</dbReference>
<name>A0ABU9CNG9_9BURK</name>